<dbReference type="AlphaFoldDB" id="A0AAE3VD45"/>
<proteinExistence type="predicted"/>
<accession>A0AAE3VD45</accession>
<sequence>MAMLDLFEKSLLFSLGAAAMTKNKAEDVFGELVKQAKLSPDEGRKVLDNILEQGKKTNEELTERIEEVIKTRGHSLLPCNATIKQLQAKIDDLEARLAKLETPDK</sequence>
<keyword evidence="3" id="KW-1185">Reference proteome</keyword>
<feature type="coiled-coil region" evidence="1">
    <location>
        <begin position="51"/>
        <end position="103"/>
    </location>
</feature>
<dbReference type="RefSeq" id="WP_307259608.1">
    <property type="nucleotide sequence ID" value="NZ_JAUSVL010000001.1"/>
</dbReference>
<evidence type="ECO:0000256" key="1">
    <source>
        <dbReference type="SAM" id="Coils"/>
    </source>
</evidence>
<evidence type="ECO:0000313" key="3">
    <source>
        <dbReference type="Proteomes" id="UP001238163"/>
    </source>
</evidence>
<protein>
    <submittedName>
        <fullName evidence="2">Polyhydroxyalkanoate synthesis regulator phasin</fullName>
    </submittedName>
</protein>
<organism evidence="2 3">
    <name type="scientific">Oligosphaera ethanolica</name>
    <dbReference type="NCBI Taxonomy" id="760260"/>
    <lineage>
        <taxon>Bacteria</taxon>
        <taxon>Pseudomonadati</taxon>
        <taxon>Lentisphaerota</taxon>
        <taxon>Oligosphaeria</taxon>
        <taxon>Oligosphaerales</taxon>
        <taxon>Oligosphaeraceae</taxon>
        <taxon>Oligosphaera</taxon>
    </lineage>
</organism>
<name>A0AAE3VD45_9BACT</name>
<dbReference type="Proteomes" id="UP001238163">
    <property type="component" value="Unassembled WGS sequence"/>
</dbReference>
<evidence type="ECO:0000313" key="2">
    <source>
        <dbReference type="EMBL" id="MDQ0288287.1"/>
    </source>
</evidence>
<dbReference type="EMBL" id="JAUSVL010000001">
    <property type="protein sequence ID" value="MDQ0288287.1"/>
    <property type="molecule type" value="Genomic_DNA"/>
</dbReference>
<keyword evidence="1" id="KW-0175">Coiled coil</keyword>
<reference evidence="2" key="1">
    <citation type="submission" date="2023-07" db="EMBL/GenBank/DDBJ databases">
        <title>Genomic Encyclopedia of Type Strains, Phase IV (KMG-IV): sequencing the most valuable type-strain genomes for metagenomic binning, comparative biology and taxonomic classification.</title>
        <authorList>
            <person name="Goeker M."/>
        </authorList>
    </citation>
    <scope>NUCLEOTIDE SEQUENCE</scope>
    <source>
        <strain evidence="2">DSM 24202</strain>
    </source>
</reference>
<gene>
    <name evidence="2" type="ORF">J3R75_000394</name>
</gene>
<comment type="caution">
    <text evidence="2">The sequence shown here is derived from an EMBL/GenBank/DDBJ whole genome shotgun (WGS) entry which is preliminary data.</text>
</comment>